<gene>
    <name evidence="12" type="ORF">ASCRUDRAFT_39442</name>
</gene>
<dbReference type="SUPFAM" id="SSF51445">
    <property type="entry name" value="(Trans)glycosidases"/>
    <property type="match status" value="1"/>
</dbReference>
<dbReference type="EC" id="3.2.1.58" evidence="9"/>
<dbReference type="Proteomes" id="UP000095038">
    <property type="component" value="Unassembled WGS sequence"/>
</dbReference>
<dbReference type="PANTHER" id="PTHR31297:SF1">
    <property type="entry name" value="GLUCAN 1,3-BETA-GLUCOSIDASE I_II-RELATED"/>
    <property type="match status" value="1"/>
</dbReference>
<evidence type="ECO:0000256" key="10">
    <source>
        <dbReference type="RuleBase" id="RU361153"/>
    </source>
</evidence>
<evidence type="ECO:0000256" key="3">
    <source>
        <dbReference type="ARBA" id="ARBA00022525"/>
    </source>
</evidence>
<evidence type="ECO:0000313" key="13">
    <source>
        <dbReference type="Proteomes" id="UP000095038"/>
    </source>
</evidence>
<comment type="similarity">
    <text evidence="2 10">Belongs to the glycosyl hydrolase 5 (cellulase A) family.</text>
</comment>
<dbReference type="GeneID" id="30964570"/>
<dbReference type="GO" id="GO:0005576">
    <property type="term" value="C:extracellular region"/>
    <property type="evidence" value="ECO:0007669"/>
    <property type="project" value="UniProtKB-SubCell"/>
</dbReference>
<dbReference type="InterPro" id="IPR050386">
    <property type="entry name" value="Glycosyl_hydrolase_5"/>
</dbReference>
<evidence type="ECO:0000256" key="1">
    <source>
        <dbReference type="ARBA" id="ARBA00004613"/>
    </source>
</evidence>
<keyword evidence="3" id="KW-0964">Secreted</keyword>
<proteinExistence type="inferred from homology"/>
<organism evidence="12 13">
    <name type="scientific">Ascoidea rubescens DSM 1968</name>
    <dbReference type="NCBI Taxonomy" id="1344418"/>
    <lineage>
        <taxon>Eukaryota</taxon>
        <taxon>Fungi</taxon>
        <taxon>Dikarya</taxon>
        <taxon>Ascomycota</taxon>
        <taxon>Saccharomycotina</taxon>
        <taxon>Saccharomycetes</taxon>
        <taxon>Ascoideaceae</taxon>
        <taxon>Ascoidea</taxon>
    </lineage>
</organism>
<evidence type="ECO:0000256" key="6">
    <source>
        <dbReference type="ARBA" id="ARBA00023295"/>
    </source>
</evidence>
<dbReference type="OrthoDB" id="1887033at2759"/>
<dbReference type="GO" id="GO:0009251">
    <property type="term" value="P:glucan catabolic process"/>
    <property type="evidence" value="ECO:0007669"/>
    <property type="project" value="TreeGrafter"/>
</dbReference>
<dbReference type="InterPro" id="IPR001547">
    <property type="entry name" value="Glyco_hydro_5"/>
</dbReference>
<dbReference type="Gene3D" id="3.20.20.80">
    <property type="entry name" value="Glycosidases"/>
    <property type="match status" value="1"/>
</dbReference>
<sequence length="432" mass="51004">MKREVTQRFQVNSTKENNEYNISYQYYQDNYDNFNNFDSFDSFDSFGNSGNFNTVDNEVYDYSKDNPIRGVNIGGWLLVEKFINTQLFSRNNFPYSIPRDEFHFCQELGQTSCGELLEAHYATFITEDDFRQMKEYGVNLVRIPIGYWAFEKLDNDPYYKGSQEIYLEKALSWSRTYGLKAWIDFHGAPGSQNGFDNSGCADLYEFSTKNNTNTSKLILKRIFEKYGSHAYSDVVAGIELLNEPIISEQSMSEDHLKAFYSDVYGILRNKTDGINNIILHDAYKYLGFWNDFMNDETSYTNIVFDSHFYLLFDDIYKTMPYNKKLNKICSWGDDLKKVTTHKYVAGEFTAAWDTDENSLYNQEFYYWTDNMKIKTRKLIENQLNAFEYGGYGWIFWNWKMDSSVQWSMQDLVKYGLFPQPFTDRKYDSNCVF</sequence>
<name>A0A1D2VA02_9ASCO</name>
<comment type="catalytic activity">
    <reaction evidence="8">
        <text>Successive hydrolysis of beta-D-glucose units from the non-reducing ends of (1-&gt;3)-beta-D-glucans, releasing alpha-glucose.</text>
        <dbReference type="EC" id="3.2.1.58"/>
    </reaction>
</comment>
<dbReference type="AlphaFoldDB" id="A0A1D2VA02"/>
<dbReference type="RefSeq" id="XP_020044789.1">
    <property type="nucleotide sequence ID" value="XM_020190934.1"/>
</dbReference>
<dbReference type="PANTHER" id="PTHR31297">
    <property type="entry name" value="GLUCAN ENDO-1,6-BETA-GLUCOSIDASE B"/>
    <property type="match status" value="1"/>
</dbReference>
<evidence type="ECO:0000256" key="9">
    <source>
        <dbReference type="ARBA" id="ARBA00038929"/>
    </source>
</evidence>
<keyword evidence="6 10" id="KW-0326">Glycosidase</keyword>
<evidence type="ECO:0000256" key="7">
    <source>
        <dbReference type="ARBA" id="ARBA00023316"/>
    </source>
</evidence>
<dbReference type="InterPro" id="IPR017853">
    <property type="entry name" value="GH"/>
</dbReference>
<dbReference type="GO" id="GO:0009986">
    <property type="term" value="C:cell surface"/>
    <property type="evidence" value="ECO:0007669"/>
    <property type="project" value="TreeGrafter"/>
</dbReference>
<dbReference type="EMBL" id="KV454492">
    <property type="protein sequence ID" value="ODV58482.1"/>
    <property type="molecule type" value="Genomic_DNA"/>
</dbReference>
<keyword evidence="13" id="KW-1185">Reference proteome</keyword>
<evidence type="ECO:0000256" key="2">
    <source>
        <dbReference type="ARBA" id="ARBA00005641"/>
    </source>
</evidence>
<feature type="domain" description="Glycoside hydrolase family 5" evidence="11">
    <location>
        <begin position="121"/>
        <end position="400"/>
    </location>
</feature>
<evidence type="ECO:0000259" key="11">
    <source>
        <dbReference type="Pfam" id="PF00150"/>
    </source>
</evidence>
<protein>
    <recommendedName>
        <fullName evidence="9">glucan 1,3-beta-glucosidase</fullName>
        <ecNumber evidence="9">3.2.1.58</ecNumber>
    </recommendedName>
</protein>
<dbReference type="InParanoid" id="A0A1D2VA02"/>
<dbReference type="STRING" id="1344418.A0A1D2VA02"/>
<keyword evidence="7" id="KW-0961">Cell wall biogenesis/degradation</keyword>
<evidence type="ECO:0000256" key="4">
    <source>
        <dbReference type="ARBA" id="ARBA00022729"/>
    </source>
</evidence>
<keyword evidence="5 10" id="KW-0378">Hydrolase</keyword>
<dbReference type="GO" id="GO:0071555">
    <property type="term" value="P:cell wall organization"/>
    <property type="evidence" value="ECO:0007669"/>
    <property type="project" value="UniProtKB-KW"/>
</dbReference>
<accession>A0A1D2VA02</accession>
<comment type="subcellular location">
    <subcellularLocation>
        <location evidence="1">Secreted</location>
    </subcellularLocation>
</comment>
<reference evidence="13" key="1">
    <citation type="submission" date="2016-05" db="EMBL/GenBank/DDBJ databases">
        <title>Comparative genomics of biotechnologically important yeasts.</title>
        <authorList>
            <consortium name="DOE Joint Genome Institute"/>
            <person name="Riley R."/>
            <person name="Haridas S."/>
            <person name="Wolfe K.H."/>
            <person name="Lopes M.R."/>
            <person name="Hittinger C.T."/>
            <person name="Goker M."/>
            <person name="Salamov A."/>
            <person name="Wisecaver J."/>
            <person name="Long T.M."/>
            <person name="Aerts A.L."/>
            <person name="Barry K."/>
            <person name="Choi C."/>
            <person name="Clum A."/>
            <person name="Coughlan A.Y."/>
            <person name="Deshpande S."/>
            <person name="Douglass A.P."/>
            <person name="Hanson S.J."/>
            <person name="Klenk H.-P."/>
            <person name="Labutti K."/>
            <person name="Lapidus A."/>
            <person name="Lindquist E."/>
            <person name="Lipzen A."/>
            <person name="Meier-Kolthoff J.P."/>
            <person name="Ohm R.A."/>
            <person name="Otillar R.P."/>
            <person name="Pangilinan J."/>
            <person name="Peng Y."/>
            <person name="Rokas A."/>
            <person name="Rosa C.A."/>
            <person name="Scheuner C."/>
            <person name="Sibirny A.A."/>
            <person name="Slot J.C."/>
            <person name="Stielow J.B."/>
            <person name="Sun H."/>
            <person name="Kurtzman C.P."/>
            <person name="Blackwell M."/>
            <person name="Grigoriev I.V."/>
            <person name="Jeffries T.W."/>
        </authorList>
    </citation>
    <scope>NUCLEOTIDE SEQUENCE [LARGE SCALE GENOMIC DNA]</scope>
    <source>
        <strain evidence="13">DSM 1968</strain>
    </source>
</reference>
<evidence type="ECO:0000313" key="12">
    <source>
        <dbReference type="EMBL" id="ODV58482.1"/>
    </source>
</evidence>
<keyword evidence="4" id="KW-0732">Signal</keyword>
<dbReference type="Pfam" id="PF00150">
    <property type="entry name" value="Cellulase"/>
    <property type="match status" value="1"/>
</dbReference>
<evidence type="ECO:0000256" key="8">
    <source>
        <dbReference type="ARBA" id="ARBA00036824"/>
    </source>
</evidence>
<dbReference type="GO" id="GO:0004338">
    <property type="term" value="F:glucan exo-1,3-beta-glucosidase activity"/>
    <property type="evidence" value="ECO:0007669"/>
    <property type="project" value="UniProtKB-EC"/>
</dbReference>
<evidence type="ECO:0000256" key="5">
    <source>
        <dbReference type="ARBA" id="ARBA00022801"/>
    </source>
</evidence>